<dbReference type="Gene3D" id="1.10.10.1320">
    <property type="entry name" value="Anti-sigma factor, zinc-finger domain"/>
    <property type="match status" value="1"/>
</dbReference>
<evidence type="ECO:0000256" key="2">
    <source>
        <dbReference type="SAM" id="Phobius"/>
    </source>
</evidence>
<organism evidence="3 4">
    <name type="scientific">Floridaenema aerugineum BLCC-F46</name>
    <dbReference type="NCBI Taxonomy" id="3153654"/>
    <lineage>
        <taxon>Bacteria</taxon>
        <taxon>Bacillati</taxon>
        <taxon>Cyanobacteriota</taxon>
        <taxon>Cyanophyceae</taxon>
        <taxon>Oscillatoriophycideae</taxon>
        <taxon>Aerosakkonematales</taxon>
        <taxon>Aerosakkonemataceae</taxon>
        <taxon>Floridanema</taxon>
        <taxon>Floridanema aerugineum</taxon>
    </lineage>
</organism>
<feature type="transmembrane region" description="Helical" evidence="2">
    <location>
        <begin position="108"/>
        <end position="128"/>
    </location>
</feature>
<dbReference type="PANTHER" id="PTHR30273:SF2">
    <property type="entry name" value="PROTEIN FECR"/>
    <property type="match status" value="1"/>
</dbReference>
<protein>
    <submittedName>
        <fullName evidence="3">Anti-sigma factor</fullName>
    </submittedName>
</protein>
<gene>
    <name evidence="3" type="ORF">ACE1CC_03570</name>
</gene>
<proteinExistence type="predicted"/>
<sequence>MTPEFESQKHQKNSFGDSPDPCCGARDMEKRDRFELLSAYLDGEVSATERKQVEDWLATDPQSQCLYKRLLNLRQRLRSLPVPAATQPVDLTVDQVFSKLENRRRKPILVWGGTAIAAALIAAVSGVFGNQNVWSPQLANSPTTADSEALTIALSEPVIQIPQGSASEYKYHKSPVGYPHSIK</sequence>
<evidence type="ECO:0000313" key="4">
    <source>
        <dbReference type="Proteomes" id="UP001576774"/>
    </source>
</evidence>
<dbReference type="RefSeq" id="WP_413269101.1">
    <property type="nucleotide sequence ID" value="NZ_JBHFNQ010000031.1"/>
</dbReference>
<comment type="caution">
    <text evidence="3">The sequence shown here is derived from an EMBL/GenBank/DDBJ whole genome shotgun (WGS) entry which is preliminary data.</text>
</comment>
<dbReference type="EMBL" id="JBHFNQ010000031">
    <property type="protein sequence ID" value="MFB2875953.1"/>
    <property type="molecule type" value="Genomic_DNA"/>
</dbReference>
<name>A0ABV4X149_9CYAN</name>
<dbReference type="Proteomes" id="UP001576774">
    <property type="component" value="Unassembled WGS sequence"/>
</dbReference>
<dbReference type="PANTHER" id="PTHR30273">
    <property type="entry name" value="PERIPLASMIC SIGNAL SENSOR AND SIGMA FACTOR ACTIVATOR FECR-RELATED"/>
    <property type="match status" value="1"/>
</dbReference>
<keyword evidence="2" id="KW-1133">Transmembrane helix</keyword>
<keyword evidence="4" id="KW-1185">Reference proteome</keyword>
<evidence type="ECO:0000313" key="3">
    <source>
        <dbReference type="EMBL" id="MFB2875953.1"/>
    </source>
</evidence>
<dbReference type="InterPro" id="IPR012373">
    <property type="entry name" value="Ferrdict_sens_TM"/>
</dbReference>
<evidence type="ECO:0000256" key="1">
    <source>
        <dbReference type="SAM" id="MobiDB-lite"/>
    </source>
</evidence>
<keyword evidence="2" id="KW-0812">Transmembrane</keyword>
<reference evidence="3 4" key="1">
    <citation type="submission" date="2024-09" db="EMBL/GenBank/DDBJ databases">
        <title>Floridaenema gen nov. (Aerosakkonemataceae, Aerosakkonematales ord. nov., Cyanobacteria) from benthic tropical and subtropical fresh waters, with the description of four new species.</title>
        <authorList>
            <person name="Moretto J.A."/>
            <person name="Berthold D.E."/>
            <person name="Lefler F.W."/>
            <person name="Huang I.-S."/>
            <person name="Laughinghouse H. IV."/>
        </authorList>
    </citation>
    <scope>NUCLEOTIDE SEQUENCE [LARGE SCALE GENOMIC DNA]</scope>
    <source>
        <strain evidence="3 4">BLCC-F46</strain>
    </source>
</reference>
<feature type="region of interest" description="Disordered" evidence="1">
    <location>
        <begin position="1"/>
        <end position="26"/>
    </location>
</feature>
<keyword evidence="2" id="KW-0472">Membrane</keyword>
<accession>A0ABV4X149</accession>
<dbReference type="InterPro" id="IPR041916">
    <property type="entry name" value="Anti_sigma_zinc_sf"/>
</dbReference>